<organism evidence="1 2">
    <name type="scientific">Culex pipiens pipiens</name>
    <name type="common">Northern house mosquito</name>
    <dbReference type="NCBI Taxonomy" id="38569"/>
    <lineage>
        <taxon>Eukaryota</taxon>
        <taxon>Metazoa</taxon>
        <taxon>Ecdysozoa</taxon>
        <taxon>Arthropoda</taxon>
        <taxon>Hexapoda</taxon>
        <taxon>Insecta</taxon>
        <taxon>Pterygota</taxon>
        <taxon>Neoptera</taxon>
        <taxon>Endopterygota</taxon>
        <taxon>Diptera</taxon>
        <taxon>Nematocera</taxon>
        <taxon>Culicoidea</taxon>
        <taxon>Culicidae</taxon>
        <taxon>Culicinae</taxon>
        <taxon>Culicini</taxon>
        <taxon>Culex</taxon>
        <taxon>Culex</taxon>
    </lineage>
</organism>
<reference evidence="1 2" key="1">
    <citation type="submission" date="2024-05" db="EMBL/GenBank/DDBJ databases">
        <title>Culex pipiens pipiens assembly and annotation.</title>
        <authorList>
            <person name="Alout H."/>
            <person name="Durand T."/>
        </authorList>
    </citation>
    <scope>NUCLEOTIDE SEQUENCE [LARGE SCALE GENOMIC DNA]</scope>
    <source>
        <strain evidence="1">HA-2024</strain>
        <tissue evidence="1">Whole body</tissue>
    </source>
</reference>
<evidence type="ECO:0000313" key="2">
    <source>
        <dbReference type="Proteomes" id="UP001562425"/>
    </source>
</evidence>
<gene>
    <name evidence="1" type="ORF">pipiens_015320</name>
</gene>
<dbReference type="Proteomes" id="UP001562425">
    <property type="component" value="Unassembled WGS sequence"/>
</dbReference>
<dbReference type="AlphaFoldDB" id="A0ABD1CR57"/>
<keyword evidence="2" id="KW-1185">Reference proteome</keyword>
<protein>
    <submittedName>
        <fullName evidence="1">Uncharacterized protein</fullName>
    </submittedName>
</protein>
<accession>A0ABD1CR57</accession>
<evidence type="ECO:0000313" key="1">
    <source>
        <dbReference type="EMBL" id="KAL1378833.1"/>
    </source>
</evidence>
<name>A0ABD1CR57_CULPP</name>
<sequence>MDRYSAKNSPIYWLAENGLHVNSHRLFVGSTSPEGFPTRQERPRSCILDRHAILKLRCETIAHTHAHTAQQTQDRLRAYRPRTTHPVIQLAVRQEPEDNLEEAHEKGDAK</sequence>
<comment type="caution">
    <text evidence="1">The sequence shown here is derived from an EMBL/GenBank/DDBJ whole genome shotgun (WGS) entry which is preliminary data.</text>
</comment>
<dbReference type="EMBL" id="JBEHCU010010061">
    <property type="protein sequence ID" value="KAL1378833.1"/>
    <property type="molecule type" value="Genomic_DNA"/>
</dbReference>
<proteinExistence type="predicted"/>